<dbReference type="SUPFAM" id="SSF56219">
    <property type="entry name" value="DNase I-like"/>
    <property type="match status" value="1"/>
</dbReference>
<feature type="compositionally biased region" description="Acidic residues" evidence="1">
    <location>
        <begin position="857"/>
        <end position="869"/>
    </location>
</feature>
<feature type="compositionally biased region" description="Pro residues" evidence="1">
    <location>
        <begin position="800"/>
        <end position="810"/>
    </location>
</feature>
<organism evidence="4 5">
    <name type="scientific">Cannabis sativa</name>
    <name type="common">Hemp</name>
    <name type="synonym">Marijuana</name>
    <dbReference type="NCBI Taxonomy" id="3483"/>
    <lineage>
        <taxon>Eukaryota</taxon>
        <taxon>Viridiplantae</taxon>
        <taxon>Streptophyta</taxon>
        <taxon>Embryophyta</taxon>
        <taxon>Tracheophyta</taxon>
        <taxon>Spermatophyta</taxon>
        <taxon>Magnoliopsida</taxon>
        <taxon>eudicotyledons</taxon>
        <taxon>Gunneridae</taxon>
        <taxon>Pentapetalae</taxon>
        <taxon>rosids</taxon>
        <taxon>fabids</taxon>
        <taxon>Rosales</taxon>
        <taxon>Cannabaceae</taxon>
        <taxon>Cannabis</taxon>
    </lineage>
</organism>
<feature type="domain" description="DUF4283" evidence="2">
    <location>
        <begin position="37"/>
        <end position="118"/>
    </location>
</feature>
<evidence type="ECO:0000256" key="1">
    <source>
        <dbReference type="SAM" id="MobiDB-lite"/>
    </source>
</evidence>
<evidence type="ECO:0000259" key="2">
    <source>
        <dbReference type="Pfam" id="PF14111"/>
    </source>
</evidence>
<feature type="domain" description="Zinc knuckle CX2CX4HX4C" evidence="3">
    <location>
        <begin position="176"/>
        <end position="221"/>
    </location>
</feature>
<protein>
    <recommendedName>
        <fullName evidence="6">DUF4283 domain-containing protein</fullName>
    </recommendedName>
</protein>
<dbReference type="PANTHER" id="PTHR31286:SF178">
    <property type="entry name" value="DUF4283 DOMAIN-CONTAINING PROTEIN"/>
    <property type="match status" value="1"/>
</dbReference>
<dbReference type="InterPro" id="IPR025558">
    <property type="entry name" value="DUF4283"/>
</dbReference>
<feature type="compositionally biased region" description="Basic and acidic residues" evidence="1">
    <location>
        <begin position="421"/>
        <end position="433"/>
    </location>
</feature>
<dbReference type="InterPro" id="IPR025836">
    <property type="entry name" value="Zn_knuckle_CX2CX4HX4C"/>
</dbReference>
<gene>
    <name evidence="4" type="ORF">F8388_004390</name>
</gene>
<dbReference type="EMBL" id="JAATIP010000020">
    <property type="protein sequence ID" value="KAF4392061.1"/>
    <property type="molecule type" value="Genomic_DNA"/>
</dbReference>
<feature type="compositionally biased region" description="Low complexity" evidence="1">
    <location>
        <begin position="575"/>
        <end position="585"/>
    </location>
</feature>
<proteinExistence type="predicted"/>
<evidence type="ECO:0000313" key="5">
    <source>
        <dbReference type="Proteomes" id="UP000525078"/>
    </source>
</evidence>
<feature type="compositionally biased region" description="Basic and acidic residues" evidence="1">
    <location>
        <begin position="523"/>
        <end position="535"/>
    </location>
</feature>
<dbReference type="InterPro" id="IPR040256">
    <property type="entry name" value="At4g02000-like"/>
</dbReference>
<accession>A0A7J6HAU6</accession>
<dbReference type="Gene3D" id="3.60.10.10">
    <property type="entry name" value="Endonuclease/exonuclease/phosphatase"/>
    <property type="match status" value="1"/>
</dbReference>
<dbReference type="Proteomes" id="UP000525078">
    <property type="component" value="Unassembled WGS sequence"/>
</dbReference>
<feature type="compositionally biased region" description="Basic and acidic residues" evidence="1">
    <location>
        <begin position="828"/>
        <end position="845"/>
    </location>
</feature>
<evidence type="ECO:0008006" key="6">
    <source>
        <dbReference type="Google" id="ProtNLM"/>
    </source>
</evidence>
<feature type="compositionally biased region" description="Basic residues" evidence="1">
    <location>
        <begin position="606"/>
        <end position="615"/>
    </location>
</feature>
<evidence type="ECO:0000259" key="3">
    <source>
        <dbReference type="Pfam" id="PF14392"/>
    </source>
</evidence>
<dbReference type="Pfam" id="PF14111">
    <property type="entry name" value="DUF4283"/>
    <property type="match status" value="1"/>
</dbReference>
<feature type="region of interest" description="Disordered" evidence="1">
    <location>
        <begin position="362"/>
        <end position="437"/>
    </location>
</feature>
<dbReference type="InterPro" id="IPR036691">
    <property type="entry name" value="Endo/exonu/phosph_ase_sf"/>
</dbReference>
<feature type="region of interest" description="Disordered" evidence="1">
    <location>
        <begin position="795"/>
        <end position="885"/>
    </location>
</feature>
<sequence length="911" mass="101911">MDPAGISDLFEESIQLSQSDLTFSLNPGEVDEPQESNKVLLGKIINRHKLGKAAIQGSLKLSWNAIKGWKWKEIEGGLIQFTFARRDDAMNVLARRPWFICGALVVIMPWPAWLTPAEVRFDKTPLWVNVESIPPFYWNLSNLKELASKASPVHELPQGIEDAIGLSTLKFRATIDLNKPIYSGFFLRRQKLKDLWIQYRYEKLPKLCFKCGLLTHDQSTCFKAPTIVKDEFGNFYPMFGVWLKNDAQEKSTFTTPLAKWFQDWVLQKRLGTDPVLRNQMKIHRAIRNSEEAEIRECRMQLPTKKRIVTDSEDEGSAATAEQVITQLPLVYLPGIGEVAPFGNNSKRVVIQDLIDAAIEASDETSKSKAGLGKQGAASEQSKKTIRTNETGTDSTISLPSIDNEGNIALHSDNVPGVSTQPEEHAVPCAESRRKDKGKHIAVGNDSNFRQILPYKASPLGTQAQIINWPSKECWAQPKARELLMGALTVDKFHREPTLFNPILDIEDFRVQEHLNGPRKRKGKEVGPLESEHKLPNLDPLAPDSETLAESVPHQFVPGKNPENLTASRRGRLRKSIPIPNSTSPSPKRRGRPPKVQEGLSPTPKSFKGKNNRRKKGELNTTITSLWEDPPGEKWHLYATYGPPNGNNKEAFWNAIGDSIISSSLPTLRIGDLNGTLLDYECLNYAKQGNSSKYSFDLRRMVNRTGLVDLGFIGPIFTWSKNNRGLPVGGVMKKARLDRGLASTDWRLLFPSAILNHLTASVSDHRPILLDTYRAINCKGKMFKFLSVHLRPPDPGFFSGAPPPDPPPDPASSPAHLRPTSVSHSTTTDGRDSHYPQRSQKSDHTEVSSPSRSRSKDDDDVAIAQEEDDDASVHSRKSHKASRREIGFVVGEEEEDDDDGVFSGFLWVKFKM</sequence>
<dbReference type="AlphaFoldDB" id="A0A7J6HAU6"/>
<dbReference type="Pfam" id="PF14392">
    <property type="entry name" value="zf-CCHC_4"/>
    <property type="match status" value="1"/>
</dbReference>
<dbReference type="PANTHER" id="PTHR31286">
    <property type="entry name" value="GLYCINE-RICH CELL WALL STRUCTURAL PROTEIN 1.8-LIKE"/>
    <property type="match status" value="1"/>
</dbReference>
<feature type="region of interest" description="Disordered" evidence="1">
    <location>
        <begin position="514"/>
        <end position="619"/>
    </location>
</feature>
<evidence type="ECO:0000313" key="4">
    <source>
        <dbReference type="EMBL" id="KAF4392061.1"/>
    </source>
</evidence>
<feature type="compositionally biased region" description="Polar residues" evidence="1">
    <location>
        <begin position="387"/>
        <end position="400"/>
    </location>
</feature>
<name>A0A7J6HAU6_CANSA</name>
<comment type="caution">
    <text evidence="4">The sequence shown here is derived from an EMBL/GenBank/DDBJ whole genome shotgun (WGS) entry which is preliminary data.</text>
</comment>
<reference evidence="4 5" key="1">
    <citation type="journal article" date="2020" name="bioRxiv">
        <title>Sequence and annotation of 42 cannabis genomes reveals extensive copy number variation in cannabinoid synthesis and pathogen resistance genes.</title>
        <authorList>
            <person name="Mckernan K.J."/>
            <person name="Helbert Y."/>
            <person name="Kane L.T."/>
            <person name="Ebling H."/>
            <person name="Zhang L."/>
            <person name="Liu B."/>
            <person name="Eaton Z."/>
            <person name="Mclaughlin S."/>
            <person name="Kingan S."/>
            <person name="Baybayan P."/>
            <person name="Concepcion G."/>
            <person name="Jordan M."/>
            <person name="Riva A."/>
            <person name="Barbazuk W."/>
            <person name="Harkins T."/>
        </authorList>
    </citation>
    <scope>NUCLEOTIDE SEQUENCE [LARGE SCALE GENOMIC DNA]</scope>
    <source>
        <strain evidence="5">cv. Jamaican Lion 4</strain>
        <tissue evidence="4">Leaf</tissue>
    </source>
</reference>